<proteinExistence type="predicted"/>
<keyword evidence="3" id="KW-1185">Reference proteome</keyword>
<keyword evidence="1" id="KW-1133">Transmembrane helix</keyword>
<evidence type="ECO:0000313" key="3">
    <source>
        <dbReference type="Proteomes" id="UP000775213"/>
    </source>
</evidence>
<comment type="caution">
    <text evidence="2">The sequence shown here is derived from an EMBL/GenBank/DDBJ whole genome shotgun (WGS) entry which is preliminary data.</text>
</comment>
<accession>A0AAV7GSE9</accession>
<evidence type="ECO:0000313" key="2">
    <source>
        <dbReference type="EMBL" id="KAH0459616.1"/>
    </source>
</evidence>
<dbReference type="Proteomes" id="UP000775213">
    <property type="component" value="Unassembled WGS sequence"/>
</dbReference>
<keyword evidence="1" id="KW-0472">Membrane</keyword>
<gene>
    <name evidence="2" type="ORF">IEQ34_012430</name>
</gene>
<evidence type="ECO:0000256" key="1">
    <source>
        <dbReference type="SAM" id="Phobius"/>
    </source>
</evidence>
<sequence>MQVELILSIFNCEGNGNWPIAFALFPPSPSLTISSFYILIVRRYFGIMNDRLRACEQQVFMLEQLTMIDQDYRWQLQDPDLNKCNATNNKVEADVGHSLITIIISYFCSHISYNQHLELQRSDGASQIQYATFAQSLDAEIAKNIVAVQPKDHNARYNYIDNCDYRIRAVRSIFGLHPMIFIFRDGEERWEGYFSFCERVEDARL</sequence>
<keyword evidence="1" id="KW-0812">Transmembrane</keyword>
<reference evidence="2 3" key="1">
    <citation type="journal article" date="2021" name="Hortic Res">
        <title>Chromosome-scale assembly of the Dendrobium chrysotoxum genome enhances the understanding of orchid evolution.</title>
        <authorList>
            <person name="Zhang Y."/>
            <person name="Zhang G.Q."/>
            <person name="Zhang D."/>
            <person name="Liu X.D."/>
            <person name="Xu X.Y."/>
            <person name="Sun W.H."/>
            <person name="Yu X."/>
            <person name="Zhu X."/>
            <person name="Wang Z.W."/>
            <person name="Zhao X."/>
            <person name="Zhong W.Y."/>
            <person name="Chen H."/>
            <person name="Yin W.L."/>
            <person name="Huang T."/>
            <person name="Niu S.C."/>
            <person name="Liu Z.J."/>
        </authorList>
    </citation>
    <scope>NUCLEOTIDE SEQUENCE [LARGE SCALE GENOMIC DNA]</scope>
    <source>
        <strain evidence="2">Lindl</strain>
    </source>
</reference>
<dbReference type="EMBL" id="JAGFBR010000011">
    <property type="protein sequence ID" value="KAH0459616.1"/>
    <property type="molecule type" value="Genomic_DNA"/>
</dbReference>
<feature type="transmembrane region" description="Helical" evidence="1">
    <location>
        <begin position="20"/>
        <end position="41"/>
    </location>
</feature>
<organism evidence="2 3">
    <name type="scientific">Dendrobium chrysotoxum</name>
    <name type="common">Orchid</name>
    <dbReference type="NCBI Taxonomy" id="161865"/>
    <lineage>
        <taxon>Eukaryota</taxon>
        <taxon>Viridiplantae</taxon>
        <taxon>Streptophyta</taxon>
        <taxon>Embryophyta</taxon>
        <taxon>Tracheophyta</taxon>
        <taxon>Spermatophyta</taxon>
        <taxon>Magnoliopsida</taxon>
        <taxon>Liliopsida</taxon>
        <taxon>Asparagales</taxon>
        <taxon>Orchidaceae</taxon>
        <taxon>Epidendroideae</taxon>
        <taxon>Malaxideae</taxon>
        <taxon>Dendrobiinae</taxon>
        <taxon>Dendrobium</taxon>
    </lineage>
</organism>
<protein>
    <submittedName>
        <fullName evidence="2">Uncharacterized protein</fullName>
    </submittedName>
</protein>
<name>A0AAV7GSE9_DENCH</name>
<dbReference type="AlphaFoldDB" id="A0AAV7GSE9"/>